<dbReference type="EMBL" id="FMHT01000003">
    <property type="protein sequence ID" value="SCL31963.1"/>
    <property type="molecule type" value="Genomic_DNA"/>
</dbReference>
<name>A0A1C6SRL5_9ACTN</name>
<dbReference type="Proteomes" id="UP000199699">
    <property type="component" value="Unassembled WGS sequence"/>
</dbReference>
<proteinExistence type="predicted"/>
<protein>
    <recommendedName>
        <fullName evidence="3">DUF3168 domain-containing protein</fullName>
    </recommendedName>
</protein>
<dbReference type="AlphaFoldDB" id="A0A1C6SRL5"/>
<organism evidence="1 2">
    <name type="scientific">Micromonospora nigra</name>
    <dbReference type="NCBI Taxonomy" id="145857"/>
    <lineage>
        <taxon>Bacteria</taxon>
        <taxon>Bacillati</taxon>
        <taxon>Actinomycetota</taxon>
        <taxon>Actinomycetes</taxon>
        <taxon>Micromonosporales</taxon>
        <taxon>Micromonosporaceae</taxon>
        <taxon>Micromonospora</taxon>
    </lineage>
</organism>
<dbReference type="STRING" id="145857.GA0070616_4365"/>
<evidence type="ECO:0000313" key="1">
    <source>
        <dbReference type="EMBL" id="SCL31963.1"/>
    </source>
</evidence>
<evidence type="ECO:0008006" key="3">
    <source>
        <dbReference type="Google" id="ProtNLM"/>
    </source>
</evidence>
<sequence>MGSSIPAALDYLAREIPLLEPVREASVAVSDGWPTQRSDRMIAIGVLPEDEDTSVVVSYAELSRQEYEDVEVPCIVVVRCGGSTATADARRGAYALIDAIQELVRSDRRFGGAIEPGLPARIVRSAVSQTADVRQAGEGRVCEVRFTLAWRHRG</sequence>
<dbReference type="OrthoDB" id="9854740at2"/>
<gene>
    <name evidence="1" type="ORF">GA0070616_4365</name>
</gene>
<reference evidence="1 2" key="1">
    <citation type="submission" date="2016-06" db="EMBL/GenBank/DDBJ databases">
        <authorList>
            <person name="Kjaerup R.B."/>
            <person name="Dalgaard T.S."/>
            <person name="Juul-Madsen H.R."/>
        </authorList>
    </citation>
    <scope>NUCLEOTIDE SEQUENCE [LARGE SCALE GENOMIC DNA]</scope>
    <source>
        <strain evidence="1 2">DSM 43818</strain>
    </source>
</reference>
<dbReference type="RefSeq" id="WP_091086116.1">
    <property type="nucleotide sequence ID" value="NZ_FMHT01000003.1"/>
</dbReference>
<keyword evidence="2" id="KW-1185">Reference proteome</keyword>
<accession>A0A1C6SRL5</accession>
<evidence type="ECO:0000313" key="2">
    <source>
        <dbReference type="Proteomes" id="UP000199699"/>
    </source>
</evidence>